<dbReference type="SUPFAM" id="SSF51197">
    <property type="entry name" value="Clavaminate synthase-like"/>
    <property type="match status" value="1"/>
</dbReference>
<feature type="domain" description="Fe2OG dioxygenase" evidence="7">
    <location>
        <begin position="219"/>
        <end position="312"/>
    </location>
</feature>
<evidence type="ECO:0000256" key="5">
    <source>
        <dbReference type="ARBA" id="ARBA00023004"/>
    </source>
</evidence>
<comment type="cofactor">
    <cofactor evidence="1">
        <name>Fe cation</name>
        <dbReference type="ChEBI" id="CHEBI:24875"/>
    </cofactor>
</comment>
<evidence type="ECO:0000256" key="6">
    <source>
        <dbReference type="RuleBase" id="RU003682"/>
    </source>
</evidence>
<gene>
    <name evidence="8" type="ORF">DCAF_LOCUS4938</name>
</gene>
<evidence type="ECO:0000256" key="3">
    <source>
        <dbReference type="ARBA" id="ARBA00022723"/>
    </source>
</evidence>
<organism evidence="8 9">
    <name type="scientific">Dovyalis caffra</name>
    <dbReference type="NCBI Taxonomy" id="77055"/>
    <lineage>
        <taxon>Eukaryota</taxon>
        <taxon>Viridiplantae</taxon>
        <taxon>Streptophyta</taxon>
        <taxon>Embryophyta</taxon>
        <taxon>Tracheophyta</taxon>
        <taxon>Spermatophyta</taxon>
        <taxon>Magnoliopsida</taxon>
        <taxon>eudicotyledons</taxon>
        <taxon>Gunneridae</taxon>
        <taxon>Pentapetalae</taxon>
        <taxon>rosids</taxon>
        <taxon>fabids</taxon>
        <taxon>Malpighiales</taxon>
        <taxon>Salicaceae</taxon>
        <taxon>Flacourtieae</taxon>
        <taxon>Dovyalis</taxon>
    </lineage>
</organism>
<dbReference type="Pfam" id="PF14226">
    <property type="entry name" value="DIOX_N"/>
    <property type="match status" value="1"/>
</dbReference>
<proteinExistence type="inferred from homology"/>
<keyword evidence="9" id="KW-1185">Reference proteome</keyword>
<accession>A0AAV1R4K8</accession>
<dbReference type="EMBL" id="CAWUPB010000851">
    <property type="protein sequence ID" value="CAK7327231.1"/>
    <property type="molecule type" value="Genomic_DNA"/>
</dbReference>
<keyword evidence="3 6" id="KW-0479">Metal-binding</keyword>
<comment type="similarity">
    <text evidence="2 6">Belongs to the iron/ascorbate-dependent oxidoreductase family.</text>
</comment>
<evidence type="ECO:0000256" key="4">
    <source>
        <dbReference type="ARBA" id="ARBA00023002"/>
    </source>
</evidence>
<evidence type="ECO:0000259" key="7">
    <source>
        <dbReference type="PROSITE" id="PS51471"/>
    </source>
</evidence>
<dbReference type="FunFam" id="2.60.120.330:FF:000005">
    <property type="entry name" value="1-aminocyclopropane-1-carboxylate oxidase homolog 1"/>
    <property type="match status" value="1"/>
</dbReference>
<dbReference type="Pfam" id="PF03171">
    <property type="entry name" value="2OG-FeII_Oxy"/>
    <property type="match status" value="1"/>
</dbReference>
<keyword evidence="5 6" id="KW-0408">Iron</keyword>
<reference evidence="8 9" key="1">
    <citation type="submission" date="2024-01" db="EMBL/GenBank/DDBJ databases">
        <authorList>
            <person name="Waweru B."/>
        </authorList>
    </citation>
    <scope>NUCLEOTIDE SEQUENCE [LARGE SCALE GENOMIC DNA]</scope>
</reference>
<evidence type="ECO:0000313" key="8">
    <source>
        <dbReference type="EMBL" id="CAK7327231.1"/>
    </source>
</evidence>
<dbReference type="GO" id="GO:0051213">
    <property type="term" value="F:dioxygenase activity"/>
    <property type="evidence" value="ECO:0007669"/>
    <property type="project" value="UniProtKB-ARBA"/>
</dbReference>
<dbReference type="PANTHER" id="PTHR10209">
    <property type="entry name" value="OXIDOREDUCTASE, 2OG-FE II OXYGENASE FAMILY PROTEIN"/>
    <property type="match status" value="1"/>
</dbReference>
<protein>
    <recommendedName>
        <fullName evidence="7">Fe2OG dioxygenase domain-containing protein</fullName>
    </recommendedName>
</protein>
<dbReference type="Proteomes" id="UP001314170">
    <property type="component" value="Unassembled WGS sequence"/>
</dbReference>
<comment type="caution">
    <text evidence="8">The sequence shown here is derived from an EMBL/GenBank/DDBJ whole genome shotgun (WGS) entry which is preliminary data.</text>
</comment>
<sequence length="328" mass="36926">MVMLRSSGIQVEAESNYDRKSELKAFDDTKAGVKGLVDAGVSEVPRIFKQEHHNHGEESGCNLEFSIPIIDLKGSLGDSNLRRQIIDRVHDVGKKWGFFHVIDHGIPMNIMDEVIDGIRKIHEQDSEVKKEFYTRDFAIKVFYMSNFDLYQSAAANWRDTFGCTVSPNPPKPQQLPDICRDIVIKYTNQVIKLGDILFELISEALGLRPRYLKDLGCAKGLLLLGHYYPACPEPDLTMGTNKHTDGTFITGLLQDQIGGLQVLHENRWIDVPPKRGALLVNIGDLLQGTYFSSCYHRHWALTRQVKEMGCAKGLLLSGHCYPACPEPD</sequence>
<dbReference type="GO" id="GO:0046872">
    <property type="term" value="F:metal ion binding"/>
    <property type="evidence" value="ECO:0007669"/>
    <property type="project" value="UniProtKB-KW"/>
</dbReference>
<evidence type="ECO:0000256" key="1">
    <source>
        <dbReference type="ARBA" id="ARBA00001962"/>
    </source>
</evidence>
<dbReference type="PROSITE" id="PS51471">
    <property type="entry name" value="FE2OG_OXY"/>
    <property type="match status" value="1"/>
</dbReference>
<name>A0AAV1R4K8_9ROSI</name>
<dbReference type="PANTHER" id="PTHR10209:SF884">
    <property type="entry name" value="1-AMINOCYCLOPROPANE-1-CARBOXYLATE OXIDASE HOMOLOG 1-LIKE"/>
    <property type="match status" value="1"/>
</dbReference>
<keyword evidence="4 6" id="KW-0560">Oxidoreductase</keyword>
<evidence type="ECO:0000256" key="2">
    <source>
        <dbReference type="ARBA" id="ARBA00008056"/>
    </source>
</evidence>
<dbReference type="Gene3D" id="2.60.120.330">
    <property type="entry name" value="B-lactam Antibiotic, Isopenicillin N Synthase, Chain"/>
    <property type="match status" value="1"/>
</dbReference>
<evidence type="ECO:0000313" key="9">
    <source>
        <dbReference type="Proteomes" id="UP001314170"/>
    </source>
</evidence>
<dbReference type="InterPro" id="IPR044861">
    <property type="entry name" value="IPNS-like_FE2OG_OXY"/>
</dbReference>
<dbReference type="InterPro" id="IPR027443">
    <property type="entry name" value="IPNS-like_sf"/>
</dbReference>
<dbReference type="AlphaFoldDB" id="A0AAV1R4K8"/>
<dbReference type="InterPro" id="IPR026992">
    <property type="entry name" value="DIOX_N"/>
</dbReference>
<dbReference type="InterPro" id="IPR005123">
    <property type="entry name" value="Oxoglu/Fe-dep_dioxygenase_dom"/>
</dbReference>